<dbReference type="EMBL" id="GBEZ01006688">
    <property type="protein sequence ID" value="JAC78724.1"/>
    <property type="molecule type" value="Transcribed_RNA"/>
</dbReference>
<proteinExistence type="predicted"/>
<dbReference type="InterPro" id="IPR036955">
    <property type="entry name" value="AP2/ERF_dom_sf"/>
</dbReference>
<feature type="domain" description="AP2/ERF" evidence="7">
    <location>
        <begin position="356"/>
        <end position="407"/>
    </location>
</feature>
<dbReference type="GO" id="GO:0003700">
    <property type="term" value="F:DNA-binding transcription factor activity"/>
    <property type="evidence" value="ECO:0007669"/>
    <property type="project" value="InterPro"/>
</dbReference>
<reference evidence="8" key="1">
    <citation type="submission" date="2014-05" db="EMBL/GenBank/DDBJ databases">
        <title>The transcriptome of the halophilic microalga Tetraselmis sp. GSL018 isolated from the Great Salt Lake, Utah.</title>
        <authorList>
            <person name="Jinkerson R.E."/>
            <person name="D'Adamo S."/>
            <person name="Posewitz M.C."/>
        </authorList>
    </citation>
    <scope>NUCLEOTIDE SEQUENCE</scope>
    <source>
        <strain evidence="8">GSL018</strain>
    </source>
</reference>
<dbReference type="GO" id="GO:0003677">
    <property type="term" value="F:DNA binding"/>
    <property type="evidence" value="ECO:0007669"/>
    <property type="project" value="UniProtKB-KW"/>
</dbReference>
<keyword evidence="2" id="KW-0805">Transcription regulation</keyword>
<feature type="region of interest" description="Disordered" evidence="6">
    <location>
        <begin position="320"/>
        <end position="361"/>
    </location>
</feature>
<keyword evidence="3" id="KW-0238">DNA-binding</keyword>
<evidence type="ECO:0000256" key="6">
    <source>
        <dbReference type="SAM" id="MobiDB-lite"/>
    </source>
</evidence>
<feature type="compositionally biased region" description="Low complexity" evidence="6">
    <location>
        <begin position="143"/>
        <end position="157"/>
    </location>
</feature>
<evidence type="ECO:0000313" key="8">
    <source>
        <dbReference type="EMBL" id="JAC78724.1"/>
    </source>
</evidence>
<keyword evidence="4" id="KW-0804">Transcription</keyword>
<sequence length="407" mass="43250">MEATLANVLGRATPEEQLLALRGAGVQDRAYERFAGNFLNPCGTESASGQTLEAEWNRRITGVRASLSARKNFLRRQFEFSSHPLACSDPAGGGRRPALSYMGPSADNHLFPPPWISSADKGIYSSFSVPDGKRKSTPTQTQDNGCSGSDSGSAGDIHGSRPAKVPRACWVRQTTQTPSPVVPQAFPGLSASHGTGSGGFRGVARCLDGKKFVAYVSILGATNLVGSYDTEVEAAAVYDQVMLSLLGSFAVPHLNFPAESLQAVGGRTSPANMGLVLGGGAACVPASDTEGYVRRDMYSRFAGGSPQSQSAHTEVTAVAALPQSESRDRRASSPPSFKKASGADPNTAEGSQKSSRFRGVSWNKKDRKWQAMIFARGRAMWLGYFKEEAEAAKAYDMAALRVRGRKA</sequence>
<dbReference type="SUPFAM" id="SSF54171">
    <property type="entry name" value="DNA-binding domain"/>
    <property type="match status" value="2"/>
</dbReference>
<organism evidence="8">
    <name type="scientific">Tetraselmis sp. GSL018</name>
    <dbReference type="NCBI Taxonomy" id="582737"/>
    <lineage>
        <taxon>Eukaryota</taxon>
        <taxon>Viridiplantae</taxon>
        <taxon>Chlorophyta</taxon>
        <taxon>core chlorophytes</taxon>
        <taxon>Chlorodendrophyceae</taxon>
        <taxon>Chlorodendrales</taxon>
        <taxon>Chlorodendraceae</taxon>
        <taxon>Tetraselmis</taxon>
    </lineage>
</organism>
<evidence type="ECO:0000256" key="3">
    <source>
        <dbReference type="ARBA" id="ARBA00023125"/>
    </source>
</evidence>
<dbReference type="PANTHER" id="PTHR31677:SF75">
    <property type="entry name" value="ETHYLENE-RESPONSIVE TRANSCRIPTION FACTOR ERF084"/>
    <property type="match status" value="1"/>
</dbReference>
<feature type="region of interest" description="Disordered" evidence="6">
    <location>
        <begin position="127"/>
        <end position="161"/>
    </location>
</feature>
<accession>A0A061S6T9</accession>
<dbReference type="SMART" id="SM00380">
    <property type="entry name" value="AP2"/>
    <property type="match status" value="2"/>
</dbReference>
<name>A0A061S6T9_9CHLO</name>
<dbReference type="InterPro" id="IPR016177">
    <property type="entry name" value="DNA-bd_dom_sf"/>
</dbReference>
<dbReference type="GO" id="GO:0005634">
    <property type="term" value="C:nucleus"/>
    <property type="evidence" value="ECO:0007669"/>
    <property type="project" value="UniProtKB-SubCell"/>
</dbReference>
<comment type="subcellular location">
    <subcellularLocation>
        <location evidence="1">Nucleus</location>
    </subcellularLocation>
</comment>
<dbReference type="PROSITE" id="PS51032">
    <property type="entry name" value="AP2_ERF"/>
    <property type="match status" value="2"/>
</dbReference>
<evidence type="ECO:0000259" key="7">
    <source>
        <dbReference type="PROSITE" id="PS51032"/>
    </source>
</evidence>
<evidence type="ECO:0000256" key="1">
    <source>
        <dbReference type="ARBA" id="ARBA00004123"/>
    </source>
</evidence>
<gene>
    <name evidence="8" type="ORF">TSPGSL018_14447</name>
</gene>
<dbReference type="AlphaFoldDB" id="A0A061S6T9"/>
<dbReference type="Gene3D" id="3.30.730.10">
    <property type="entry name" value="AP2/ERF domain"/>
    <property type="match status" value="2"/>
</dbReference>
<evidence type="ECO:0000256" key="2">
    <source>
        <dbReference type="ARBA" id="ARBA00023015"/>
    </source>
</evidence>
<feature type="non-terminal residue" evidence="8">
    <location>
        <position position="407"/>
    </location>
</feature>
<dbReference type="PANTHER" id="PTHR31677">
    <property type="entry name" value="AP2 DOMAIN CLASS TRANSCRIPTION FACTOR"/>
    <property type="match status" value="1"/>
</dbReference>
<evidence type="ECO:0000256" key="5">
    <source>
        <dbReference type="ARBA" id="ARBA00023242"/>
    </source>
</evidence>
<feature type="domain" description="AP2/ERF" evidence="7">
    <location>
        <begin position="199"/>
        <end position="257"/>
    </location>
</feature>
<protein>
    <recommendedName>
        <fullName evidence="7">AP2/ERF domain-containing protein</fullName>
    </recommendedName>
</protein>
<keyword evidence="5" id="KW-0539">Nucleus</keyword>
<evidence type="ECO:0000256" key="4">
    <source>
        <dbReference type="ARBA" id="ARBA00023163"/>
    </source>
</evidence>
<dbReference type="InterPro" id="IPR001471">
    <property type="entry name" value="AP2/ERF_dom"/>
</dbReference>